<dbReference type="InterPro" id="IPR029071">
    <property type="entry name" value="Ubiquitin-like_domsf"/>
</dbReference>
<dbReference type="SUPFAM" id="SSF54236">
    <property type="entry name" value="Ubiquitin-like"/>
    <property type="match status" value="1"/>
</dbReference>
<dbReference type="SMART" id="SM00166">
    <property type="entry name" value="UBX"/>
    <property type="match status" value="1"/>
</dbReference>
<sequence>MSDKETLLSMGFDAARVDWALRATKNAGLQPAMDHVLAHNDEPVPTAEELAEELGEEANIPDVGEAKSIKCSECGKTFRSQATASFHAEKSGHTDFEESTEEIKPLTAEEKAAKLAELKEKLAAKRAVQSKEDEKAARANEALRRKAGQDQGRIKEEMQAKELERDAARKRAEKIADQKARAAVKAQIEADKRERAAKAAAEKAAREGIPPPMAAAAPPKPSAMAAGKSSDAPETRLQIRLHVGGAPLIKTFPSTNTLVDVAEFVSSENLAYSVDTVKFSMTFPRKVFGPDDMHKSLKDNGLTPSAVLMANV</sequence>
<keyword evidence="9" id="KW-1185">Reference proteome</keyword>
<dbReference type="GO" id="GO:0032435">
    <property type="term" value="P:negative regulation of proteasomal ubiquitin-dependent protein catabolic process"/>
    <property type="evidence" value="ECO:0007669"/>
    <property type="project" value="TreeGrafter"/>
</dbReference>
<accession>A0AAD3TNI0</accession>
<comment type="caution">
    <text evidence="8">The sequence shown here is derived from an EMBL/GenBank/DDBJ whole genome shotgun (WGS) entry which is preliminary data.</text>
</comment>
<dbReference type="PANTHER" id="PTHR46340:SF1">
    <property type="entry name" value="UBX DOMAIN-CONTAINING PROTEIN 1"/>
    <property type="match status" value="1"/>
</dbReference>
<gene>
    <name evidence="8" type="ORF">CspeluHIS016_0105110</name>
</gene>
<feature type="region of interest" description="Disordered" evidence="5">
    <location>
        <begin position="202"/>
        <end position="228"/>
    </location>
</feature>
<evidence type="ECO:0000256" key="3">
    <source>
        <dbReference type="ARBA" id="ARBA00023054"/>
    </source>
</evidence>
<dbReference type="Pfam" id="PF24560">
    <property type="entry name" value="zf-C2H2_OTU1_C"/>
    <property type="match status" value="1"/>
</dbReference>
<feature type="domain" description="UBX" evidence="6">
    <location>
        <begin position="230"/>
        <end position="310"/>
    </location>
</feature>
<dbReference type="Gene3D" id="1.10.8.10">
    <property type="entry name" value="DNA helicase RuvA subunit, C-terminal domain"/>
    <property type="match status" value="1"/>
</dbReference>
<proteinExistence type="predicted"/>
<evidence type="ECO:0000313" key="8">
    <source>
        <dbReference type="EMBL" id="GMK53925.1"/>
    </source>
</evidence>
<dbReference type="PROSITE" id="PS00028">
    <property type="entry name" value="ZINC_FINGER_C2H2_1"/>
    <property type="match status" value="1"/>
</dbReference>
<dbReference type="InterPro" id="IPR013087">
    <property type="entry name" value="Znf_C2H2_type"/>
</dbReference>
<evidence type="ECO:0000256" key="1">
    <source>
        <dbReference type="ARBA" id="ARBA00004496"/>
    </source>
</evidence>
<dbReference type="Pfam" id="PF22562">
    <property type="entry name" value="UBA_7"/>
    <property type="match status" value="1"/>
</dbReference>
<dbReference type="SUPFAM" id="SSF46934">
    <property type="entry name" value="UBA-like"/>
    <property type="match status" value="1"/>
</dbReference>
<evidence type="ECO:0000259" key="6">
    <source>
        <dbReference type="PROSITE" id="PS50033"/>
    </source>
</evidence>
<feature type="compositionally biased region" description="Pro residues" evidence="5">
    <location>
        <begin position="209"/>
        <end position="221"/>
    </location>
</feature>
<dbReference type="InterPro" id="IPR057766">
    <property type="entry name" value="Znf-C2H2_OTU1-like_C"/>
</dbReference>
<reference evidence="8" key="1">
    <citation type="journal article" date="2023" name="BMC Genomics">
        <title>Chromosome-level genome assemblies of Cutaneotrichosporon spp. (Trichosporonales, Basidiomycota) reveal imbalanced evolution between nucleotide sequences and chromosome synteny.</title>
        <authorList>
            <person name="Kobayashi Y."/>
            <person name="Kayamori A."/>
            <person name="Aoki K."/>
            <person name="Shiwa Y."/>
            <person name="Matsutani M."/>
            <person name="Fujita N."/>
            <person name="Sugita T."/>
            <person name="Iwasaki W."/>
            <person name="Tanaka N."/>
            <person name="Takashima M."/>
        </authorList>
    </citation>
    <scope>NUCLEOTIDE SEQUENCE</scope>
    <source>
        <strain evidence="8">HIS016</strain>
    </source>
</reference>
<comment type="subcellular location">
    <subcellularLocation>
        <location evidence="1">Cytoplasm</location>
    </subcellularLocation>
</comment>
<evidence type="ECO:0000256" key="4">
    <source>
        <dbReference type="PROSITE-ProRule" id="PRU00042"/>
    </source>
</evidence>
<protein>
    <submittedName>
        <fullName evidence="8">Uncharacterized protein</fullName>
    </submittedName>
</protein>
<dbReference type="PROSITE" id="PS50157">
    <property type="entry name" value="ZINC_FINGER_C2H2_2"/>
    <property type="match status" value="1"/>
</dbReference>
<keyword evidence="4" id="KW-0479">Metal-binding</keyword>
<dbReference type="GO" id="GO:0005737">
    <property type="term" value="C:cytoplasm"/>
    <property type="evidence" value="ECO:0007669"/>
    <property type="project" value="UniProtKB-SubCell"/>
</dbReference>
<dbReference type="InterPro" id="IPR015940">
    <property type="entry name" value="UBA"/>
</dbReference>
<dbReference type="PROSITE" id="PS50033">
    <property type="entry name" value="UBX"/>
    <property type="match status" value="1"/>
</dbReference>
<dbReference type="InterPro" id="IPR009060">
    <property type="entry name" value="UBA-like_sf"/>
</dbReference>
<dbReference type="GO" id="GO:0031397">
    <property type="term" value="P:negative regulation of protein ubiquitination"/>
    <property type="evidence" value="ECO:0007669"/>
    <property type="project" value="TreeGrafter"/>
</dbReference>
<keyword evidence="4" id="KW-0863">Zinc-finger</keyword>
<reference evidence="8" key="2">
    <citation type="submission" date="2023-06" db="EMBL/GenBank/DDBJ databases">
        <authorList>
            <person name="Kobayashi Y."/>
            <person name="Kayamori A."/>
            <person name="Aoki K."/>
            <person name="Shiwa Y."/>
            <person name="Fujita N."/>
            <person name="Sugita T."/>
            <person name="Iwasaki W."/>
            <person name="Tanaka N."/>
            <person name="Takashima M."/>
        </authorList>
    </citation>
    <scope>NUCLEOTIDE SEQUENCE</scope>
    <source>
        <strain evidence="8">HIS016</strain>
    </source>
</reference>
<dbReference type="Gene3D" id="3.10.20.90">
    <property type="entry name" value="Phosphatidylinositol 3-kinase Catalytic Subunit, Chain A, domain 1"/>
    <property type="match status" value="1"/>
</dbReference>
<dbReference type="Pfam" id="PF00789">
    <property type="entry name" value="UBX"/>
    <property type="match status" value="1"/>
</dbReference>
<feature type="domain" description="C2H2-type" evidence="7">
    <location>
        <begin position="69"/>
        <end position="98"/>
    </location>
</feature>
<dbReference type="PANTHER" id="PTHR46340">
    <property type="entry name" value="UBX DOMAIN-CONTAINING PROTEIN 1"/>
    <property type="match status" value="1"/>
</dbReference>
<dbReference type="GO" id="GO:0008270">
    <property type="term" value="F:zinc ion binding"/>
    <property type="evidence" value="ECO:0007669"/>
    <property type="project" value="UniProtKB-KW"/>
</dbReference>
<dbReference type="GO" id="GO:1903094">
    <property type="term" value="P:negative regulation of protein K48-linked deubiquitination"/>
    <property type="evidence" value="ECO:0007669"/>
    <property type="project" value="TreeGrafter"/>
</dbReference>
<dbReference type="Proteomes" id="UP001222932">
    <property type="component" value="Unassembled WGS sequence"/>
</dbReference>
<name>A0AAD3TNI0_9TREE</name>
<evidence type="ECO:0000259" key="7">
    <source>
        <dbReference type="PROSITE" id="PS50157"/>
    </source>
</evidence>
<evidence type="ECO:0000256" key="5">
    <source>
        <dbReference type="SAM" id="MobiDB-lite"/>
    </source>
</evidence>
<keyword evidence="4" id="KW-0862">Zinc</keyword>
<feature type="region of interest" description="Disordered" evidence="5">
    <location>
        <begin position="125"/>
        <end position="166"/>
    </location>
</feature>
<evidence type="ECO:0000313" key="9">
    <source>
        <dbReference type="Proteomes" id="UP001222932"/>
    </source>
</evidence>
<dbReference type="AlphaFoldDB" id="A0AAD3TNI0"/>
<organism evidence="8 9">
    <name type="scientific">Cutaneotrichosporon spelunceum</name>
    <dbReference type="NCBI Taxonomy" id="1672016"/>
    <lineage>
        <taxon>Eukaryota</taxon>
        <taxon>Fungi</taxon>
        <taxon>Dikarya</taxon>
        <taxon>Basidiomycota</taxon>
        <taxon>Agaricomycotina</taxon>
        <taxon>Tremellomycetes</taxon>
        <taxon>Trichosporonales</taxon>
        <taxon>Trichosporonaceae</taxon>
        <taxon>Cutaneotrichosporon</taxon>
    </lineage>
</organism>
<dbReference type="GO" id="GO:0036435">
    <property type="term" value="F:K48-linked polyubiquitin modification-dependent protein binding"/>
    <property type="evidence" value="ECO:0007669"/>
    <property type="project" value="TreeGrafter"/>
</dbReference>
<dbReference type="EMBL" id="BTCM01000001">
    <property type="protein sequence ID" value="GMK53925.1"/>
    <property type="molecule type" value="Genomic_DNA"/>
</dbReference>
<dbReference type="GO" id="GO:0005634">
    <property type="term" value="C:nucleus"/>
    <property type="evidence" value="ECO:0007669"/>
    <property type="project" value="TreeGrafter"/>
</dbReference>
<keyword evidence="3" id="KW-0175">Coiled coil</keyword>
<dbReference type="InterPro" id="IPR001012">
    <property type="entry name" value="UBX_dom"/>
</dbReference>
<evidence type="ECO:0000256" key="2">
    <source>
        <dbReference type="ARBA" id="ARBA00022490"/>
    </source>
</evidence>
<keyword evidence="2" id="KW-0963">Cytoplasm</keyword>